<dbReference type="PaxDb" id="4577-GRMZM2G120463_P01"/>
<dbReference type="InParanoid" id="K7V2X2"/>
<gene>
    <name evidence="1" type="ORF">ZEAMMB73_Zm00001d011172</name>
</gene>
<accession>K7V2X2</accession>
<dbReference type="EMBL" id="CM000784">
    <property type="protein sequence ID" value="AQK96089.1"/>
    <property type="molecule type" value="Genomic_DNA"/>
</dbReference>
<proteinExistence type="predicted"/>
<dbReference type="AlphaFoldDB" id="K7V2X2"/>
<reference evidence="1" key="1">
    <citation type="submission" date="2015-12" db="EMBL/GenBank/DDBJ databases">
        <title>Update maize B73 reference genome by single molecule sequencing technologies.</title>
        <authorList>
            <consortium name="Maize Genome Sequencing Project"/>
            <person name="Ware D."/>
        </authorList>
    </citation>
    <scope>NUCLEOTIDE SEQUENCE</scope>
    <source>
        <tissue evidence="1">Seedling</tissue>
    </source>
</reference>
<sequence length="145" mass="15324">MNPRTETVAAHLRCGHGGGGEDGGVENRDAAAEELNGGVLCTVLVQASERGHGAPISAPRSPGTGGALCGGHATFPRAWCRGMEGEEKSDRKTTVMIAWVLERKGGLLVWPGLWSEVVPGRGEFGGLFAPFSDGCRRRKRDRGSR</sequence>
<dbReference type="HOGENOM" id="CLU_1789707_0_0_1"/>
<protein>
    <submittedName>
        <fullName evidence="1">Uncharacterized protein</fullName>
    </submittedName>
</protein>
<evidence type="ECO:0000313" key="1">
    <source>
        <dbReference type="EMBL" id="AQK96089.1"/>
    </source>
</evidence>
<organism evidence="1">
    <name type="scientific">Zea mays</name>
    <name type="common">Maize</name>
    <dbReference type="NCBI Taxonomy" id="4577"/>
    <lineage>
        <taxon>Eukaryota</taxon>
        <taxon>Viridiplantae</taxon>
        <taxon>Streptophyta</taxon>
        <taxon>Embryophyta</taxon>
        <taxon>Tracheophyta</taxon>
        <taxon>Spermatophyta</taxon>
        <taxon>Magnoliopsida</taxon>
        <taxon>Liliopsida</taxon>
        <taxon>Poales</taxon>
        <taxon>Poaceae</taxon>
        <taxon>PACMAD clade</taxon>
        <taxon>Panicoideae</taxon>
        <taxon>Andropogonodae</taxon>
        <taxon>Andropogoneae</taxon>
        <taxon>Tripsacinae</taxon>
        <taxon>Zea</taxon>
    </lineage>
</organism>
<name>K7V2X2_MAIZE</name>